<accession>A0A367W093</accession>
<dbReference type="Proteomes" id="UP000253226">
    <property type="component" value="Unassembled WGS sequence"/>
</dbReference>
<protein>
    <submittedName>
        <fullName evidence="2">MarR family transcriptional regulator</fullName>
    </submittedName>
</protein>
<comment type="caution">
    <text evidence="2">The sequence shown here is derived from an EMBL/GenBank/DDBJ whole genome shotgun (WGS) entry which is preliminary data.</text>
</comment>
<dbReference type="EMBL" id="JPWF01000016">
    <property type="protein sequence ID" value="RCK32269.1"/>
    <property type="molecule type" value="Genomic_DNA"/>
</dbReference>
<dbReference type="InterPro" id="IPR000835">
    <property type="entry name" value="HTH_MarR-typ"/>
</dbReference>
<dbReference type="InterPro" id="IPR036390">
    <property type="entry name" value="WH_DNA-bd_sf"/>
</dbReference>
<dbReference type="AlphaFoldDB" id="A0A367W093"/>
<dbReference type="PANTHER" id="PTHR33164">
    <property type="entry name" value="TRANSCRIPTIONAL REGULATOR, MARR FAMILY"/>
    <property type="match status" value="1"/>
</dbReference>
<dbReference type="Gene3D" id="1.10.10.10">
    <property type="entry name" value="Winged helix-like DNA-binding domain superfamily/Winged helix DNA-binding domain"/>
    <property type="match status" value="1"/>
</dbReference>
<name>A0A367W093_9PROT</name>
<dbReference type="OrthoDB" id="9812268at2"/>
<dbReference type="SMART" id="SM00347">
    <property type="entry name" value="HTH_MARR"/>
    <property type="match status" value="1"/>
</dbReference>
<dbReference type="GO" id="GO:0003700">
    <property type="term" value="F:DNA-binding transcription factor activity"/>
    <property type="evidence" value="ECO:0007669"/>
    <property type="project" value="InterPro"/>
</dbReference>
<evidence type="ECO:0000313" key="3">
    <source>
        <dbReference type="Proteomes" id="UP000253226"/>
    </source>
</evidence>
<feature type="domain" description="HTH marR-type" evidence="1">
    <location>
        <begin position="1"/>
        <end position="115"/>
    </location>
</feature>
<gene>
    <name evidence="2" type="ORF">TH19_19430</name>
</gene>
<proteinExistence type="predicted"/>
<evidence type="ECO:0000259" key="1">
    <source>
        <dbReference type="PROSITE" id="PS50995"/>
    </source>
</evidence>
<organism evidence="2 3">
    <name type="scientific">Thalassospira profundimaris</name>
    <dbReference type="NCBI Taxonomy" id="502049"/>
    <lineage>
        <taxon>Bacteria</taxon>
        <taxon>Pseudomonadati</taxon>
        <taxon>Pseudomonadota</taxon>
        <taxon>Alphaproteobacteria</taxon>
        <taxon>Rhodospirillales</taxon>
        <taxon>Thalassospiraceae</taxon>
        <taxon>Thalassospira</taxon>
    </lineage>
</organism>
<reference evidence="2 3" key="1">
    <citation type="submission" date="2014-07" db="EMBL/GenBank/DDBJ databases">
        <title>Draft genome sequence of Thalassospira profundimaris 35.</title>
        <authorList>
            <person name="Lai Q."/>
            <person name="Shao Z."/>
        </authorList>
    </citation>
    <scope>NUCLEOTIDE SEQUENCE [LARGE SCALE GENOMIC DNA]</scope>
    <source>
        <strain evidence="2 3">35</strain>
    </source>
</reference>
<dbReference type="PRINTS" id="PR00598">
    <property type="entry name" value="HTHMARR"/>
</dbReference>
<dbReference type="SUPFAM" id="SSF46785">
    <property type="entry name" value="Winged helix' DNA-binding domain"/>
    <property type="match status" value="1"/>
</dbReference>
<dbReference type="GO" id="GO:0006950">
    <property type="term" value="P:response to stress"/>
    <property type="evidence" value="ECO:0007669"/>
    <property type="project" value="TreeGrafter"/>
</dbReference>
<dbReference type="Pfam" id="PF12802">
    <property type="entry name" value="MarR_2"/>
    <property type="match status" value="1"/>
</dbReference>
<dbReference type="InterPro" id="IPR036388">
    <property type="entry name" value="WH-like_DNA-bd_sf"/>
</dbReference>
<dbReference type="PANTHER" id="PTHR33164:SF43">
    <property type="entry name" value="HTH-TYPE TRANSCRIPTIONAL REPRESSOR YETL"/>
    <property type="match status" value="1"/>
</dbReference>
<dbReference type="InterPro" id="IPR039422">
    <property type="entry name" value="MarR/SlyA-like"/>
</dbReference>
<dbReference type="RefSeq" id="WP_114103909.1">
    <property type="nucleotide sequence ID" value="NZ_JPWF01000016.1"/>
</dbReference>
<dbReference type="PROSITE" id="PS50995">
    <property type="entry name" value="HTH_MARR_2"/>
    <property type="match status" value="1"/>
</dbReference>
<sequence length="115" mass="12873">MSIEIKPSQALDLWRIAIVESVRRDSPDLSARQMALLLNVYLTQAPHTVRGLSEALNISKPAITRALDRLSSLGMVKRKVDEEDRRSVLIQRTVKGSVFLREFGDIIVSAGKETE</sequence>
<evidence type="ECO:0000313" key="2">
    <source>
        <dbReference type="EMBL" id="RCK32269.1"/>
    </source>
</evidence>